<dbReference type="SMART" id="SM01152">
    <property type="entry name" value="DUF167"/>
    <property type="match status" value="1"/>
</dbReference>
<dbReference type="InterPro" id="IPR003746">
    <property type="entry name" value="DUF167"/>
</dbReference>
<keyword evidence="4" id="KW-1185">Reference proteome</keyword>
<reference evidence="3" key="1">
    <citation type="submission" date="2012-03" db="EMBL/GenBank/DDBJ databases">
        <authorList>
            <person name="Johnson S.L."/>
            <person name="Sims D."/>
            <person name="Han S."/>
            <person name="Bruce D.C."/>
            <person name="Dasch G.A."/>
        </authorList>
    </citation>
    <scope>NUCLEOTIDE SEQUENCE [LARGE SCALE GENOMIC DNA]</scope>
    <source>
        <strain evidence="3">TH1527</strain>
    </source>
</reference>
<accession>A0ABM5MVN7</accession>
<evidence type="ECO:0000313" key="4">
    <source>
        <dbReference type="Proteomes" id="UP000007581"/>
    </source>
</evidence>
<dbReference type="NCBIfam" id="TIGR00251">
    <property type="entry name" value="DUF167 family protein"/>
    <property type="match status" value="1"/>
</dbReference>
<dbReference type="PANTHER" id="PTHR13420:SF7">
    <property type="entry name" value="UPF0235 PROTEIN C15ORF40"/>
    <property type="match status" value="1"/>
</dbReference>
<name>A0ABM5MVN7_RICTP</name>
<protein>
    <recommendedName>
        <fullName evidence="2">UPF0235 protein RTTH1527_03970</fullName>
    </recommendedName>
</protein>
<sequence>MNKFYIYNNFKNEALINIKVKPYSKQNLINNFVIINNIPYIKLSITAAPEQGKANEGIINYLAKEWKLSRSSIEIIKGHTHSLKTILIKNINEDYLNLIINSYIK</sequence>
<evidence type="ECO:0000313" key="3">
    <source>
        <dbReference type="EMBL" id="AFE54659.1"/>
    </source>
</evidence>
<dbReference type="Pfam" id="PF02594">
    <property type="entry name" value="DUF167"/>
    <property type="match status" value="1"/>
</dbReference>
<evidence type="ECO:0000256" key="1">
    <source>
        <dbReference type="ARBA" id="ARBA00010364"/>
    </source>
</evidence>
<gene>
    <name evidence="3" type="ORF">RTTH1527_03970</name>
</gene>
<comment type="similarity">
    <text evidence="1 2">Belongs to the UPF0235 family.</text>
</comment>
<dbReference type="Gene3D" id="3.30.1200.10">
    <property type="entry name" value="YggU-like"/>
    <property type="match status" value="1"/>
</dbReference>
<dbReference type="RefSeq" id="WP_011191255.1">
    <property type="nucleotide sequence ID" value="NC_017066.1"/>
</dbReference>
<proteinExistence type="inferred from homology"/>
<evidence type="ECO:0000256" key="2">
    <source>
        <dbReference type="HAMAP-Rule" id="MF_00634"/>
    </source>
</evidence>
<dbReference type="EMBL" id="CP003397">
    <property type="protein sequence ID" value="AFE54659.1"/>
    <property type="molecule type" value="Genomic_DNA"/>
</dbReference>
<dbReference type="PANTHER" id="PTHR13420">
    <property type="entry name" value="UPF0235 PROTEIN C15ORF40"/>
    <property type="match status" value="1"/>
</dbReference>
<dbReference type="Proteomes" id="UP000007581">
    <property type="component" value="Chromosome"/>
</dbReference>
<dbReference type="NCBIfam" id="NF002419">
    <property type="entry name" value="PRK01530.1"/>
    <property type="match status" value="1"/>
</dbReference>
<dbReference type="HAMAP" id="MF_00634">
    <property type="entry name" value="UPF0235"/>
    <property type="match status" value="1"/>
</dbReference>
<dbReference type="SUPFAM" id="SSF69786">
    <property type="entry name" value="YggU-like"/>
    <property type="match status" value="1"/>
</dbReference>
<organism evidence="3 4">
    <name type="scientific">Rickettsia typhi str. TH1527</name>
    <dbReference type="NCBI Taxonomy" id="1003201"/>
    <lineage>
        <taxon>Bacteria</taxon>
        <taxon>Pseudomonadati</taxon>
        <taxon>Pseudomonadota</taxon>
        <taxon>Alphaproteobacteria</taxon>
        <taxon>Rickettsiales</taxon>
        <taxon>Rickettsiaceae</taxon>
        <taxon>Rickettsieae</taxon>
        <taxon>Rickettsia</taxon>
        <taxon>typhus group</taxon>
    </lineage>
</organism>
<dbReference type="InterPro" id="IPR036591">
    <property type="entry name" value="YggU-like_sf"/>
</dbReference>